<dbReference type="RefSeq" id="WP_187479602.1">
    <property type="nucleotide sequence ID" value="NZ_CP060697.1"/>
</dbReference>
<keyword evidence="1 3" id="KW-0056">Arginine metabolism</keyword>
<feature type="active site" evidence="3">
    <location>
        <position position="231"/>
    </location>
</feature>
<name>A0A7G9L1Z8_9SPHN</name>
<comment type="function">
    <text evidence="3">Catalyzes the hydrolysis of N(2)-succinylarginine into N(2)-succinylornithine, ammonia and CO(2).</text>
</comment>
<evidence type="ECO:0000256" key="1">
    <source>
        <dbReference type="ARBA" id="ARBA00022503"/>
    </source>
</evidence>
<dbReference type="SUPFAM" id="SSF55909">
    <property type="entry name" value="Pentein"/>
    <property type="match status" value="1"/>
</dbReference>
<dbReference type="GO" id="GO:0019545">
    <property type="term" value="P:L-arginine catabolic process to succinate"/>
    <property type="evidence" value="ECO:0007669"/>
    <property type="project" value="UniProtKB-UniRule"/>
</dbReference>
<keyword evidence="5" id="KW-1185">Reference proteome</keyword>
<proteinExistence type="inferred from homology"/>
<dbReference type="GO" id="GO:0019544">
    <property type="term" value="P:L-arginine catabolic process to L-glutamate"/>
    <property type="evidence" value="ECO:0007669"/>
    <property type="project" value="UniProtKB-UniRule"/>
</dbReference>
<keyword evidence="2 3" id="KW-0378">Hydrolase</keyword>
<dbReference type="UniPathway" id="UPA00185">
    <property type="reaction ID" value="UER00280"/>
</dbReference>
<feature type="binding site" evidence="3">
    <location>
        <position position="101"/>
    </location>
    <ligand>
        <name>substrate</name>
    </ligand>
</feature>
<feature type="binding site" evidence="3">
    <location>
        <position position="233"/>
    </location>
    <ligand>
        <name>substrate</name>
    </ligand>
</feature>
<accession>A0A7G9L1Z8</accession>
<sequence>MPLREINFDGIVGPSHNYAGLSLGNLASTRNARQVSQPRAAALEGVEKMRANLQLGLAQGIFLPHPRPDRDWLARLGTTIEQADDALAANAMSASAMWAANAATVSPAPDTGDGTCHLTVANLRTMPHRSHEWQATLAQLQVAFADRAAFTVHGPVPGVFGDEGAANHMRLCASHGESGVEVFVYGRTGGAFPARQHIEACKAIARFHQLDPERTIFAEQSPQAIEAGAFHNDVVAVANERVLFAHEQAFADRDAVVAGCERLVPGFELVEVSAADVPIADAVTSYLFNAQLVSPPDGEMTLIVPSEARETPSVWAWLQRHLSGNGPIRKVEVVDVRQSMANGGGPACLRLRVLADPATVDPRFMVDAAKLDRIAAVIEAHWPQTIGNDGLRDPALVETIERARLALLNELDLAQLA</sequence>
<evidence type="ECO:0000256" key="2">
    <source>
        <dbReference type="ARBA" id="ARBA00022801"/>
    </source>
</evidence>
<dbReference type="EC" id="3.5.3.23" evidence="3"/>
<feature type="binding site" evidence="3">
    <location>
        <begin position="128"/>
        <end position="129"/>
    </location>
    <ligand>
        <name>substrate</name>
    </ligand>
</feature>
<evidence type="ECO:0000313" key="5">
    <source>
        <dbReference type="Proteomes" id="UP000515861"/>
    </source>
</evidence>
<dbReference type="Gene3D" id="3.75.10.20">
    <property type="entry name" value="Succinylarginine dihydrolase"/>
    <property type="match status" value="1"/>
</dbReference>
<dbReference type="Pfam" id="PF04996">
    <property type="entry name" value="AstB"/>
    <property type="match status" value="1"/>
</dbReference>
<reference evidence="4 5" key="1">
    <citation type="submission" date="2020-08" db="EMBL/GenBank/DDBJ databases">
        <title>Sphingomonas sp. sand1-3 16S ribosomal RNA gene Genome sequencing and assembly.</title>
        <authorList>
            <person name="Kang M."/>
        </authorList>
    </citation>
    <scope>NUCLEOTIDE SEQUENCE [LARGE SCALE GENOMIC DNA]</scope>
    <source>
        <strain evidence="5">sand1-3</strain>
    </source>
</reference>
<feature type="binding site" evidence="3">
    <location>
        <begin position="19"/>
        <end position="28"/>
    </location>
    <ligand>
        <name>substrate</name>
    </ligand>
</feature>
<dbReference type="NCBIfam" id="NF009789">
    <property type="entry name" value="PRK13281.1"/>
    <property type="match status" value="1"/>
</dbReference>
<comment type="similarity">
    <text evidence="3">Belongs to the succinylarginine dihydrolase family.</text>
</comment>
<dbReference type="PANTHER" id="PTHR30420">
    <property type="entry name" value="N-SUCCINYLARGININE DIHYDROLASE"/>
    <property type="match status" value="1"/>
</dbReference>
<dbReference type="Proteomes" id="UP000515861">
    <property type="component" value="Chromosome"/>
</dbReference>
<feature type="binding site" evidence="3">
    <location>
        <position position="342"/>
    </location>
    <ligand>
        <name>substrate</name>
    </ligand>
</feature>
<organism evidence="4 5">
    <name type="scientific">Sphingomonas sabuli</name>
    <dbReference type="NCBI Taxonomy" id="2764186"/>
    <lineage>
        <taxon>Bacteria</taxon>
        <taxon>Pseudomonadati</taxon>
        <taxon>Pseudomonadota</taxon>
        <taxon>Alphaproteobacteria</taxon>
        <taxon>Sphingomonadales</taxon>
        <taxon>Sphingomonadaceae</taxon>
        <taxon>Sphingomonas</taxon>
    </lineage>
</organism>
<dbReference type="HAMAP" id="MF_01172">
    <property type="entry name" value="AstB"/>
    <property type="match status" value="1"/>
</dbReference>
<evidence type="ECO:0000256" key="3">
    <source>
        <dbReference type="HAMAP-Rule" id="MF_01172"/>
    </source>
</evidence>
<protein>
    <recommendedName>
        <fullName evidence="3">N-succinylarginine dihydrolase</fullName>
        <ecNumber evidence="3">3.5.3.23</ecNumber>
    </recommendedName>
</protein>
<comment type="catalytic activity">
    <reaction evidence="3">
        <text>N(2)-succinyl-L-arginine + 2 H2O + 2 H(+) = N(2)-succinyl-L-ornithine + 2 NH4(+) + CO2</text>
        <dbReference type="Rhea" id="RHEA:19533"/>
        <dbReference type="ChEBI" id="CHEBI:15377"/>
        <dbReference type="ChEBI" id="CHEBI:15378"/>
        <dbReference type="ChEBI" id="CHEBI:16526"/>
        <dbReference type="ChEBI" id="CHEBI:28938"/>
        <dbReference type="ChEBI" id="CHEBI:58241"/>
        <dbReference type="ChEBI" id="CHEBI:58514"/>
        <dbReference type="EC" id="3.5.3.23"/>
    </reaction>
</comment>
<comment type="subunit">
    <text evidence="3">Homodimer.</text>
</comment>
<feature type="binding site" evidence="3">
    <location>
        <position position="195"/>
    </location>
    <ligand>
        <name>substrate</name>
    </ligand>
</feature>
<dbReference type="EMBL" id="CP060697">
    <property type="protein sequence ID" value="QNM82647.1"/>
    <property type="molecule type" value="Genomic_DNA"/>
</dbReference>
<dbReference type="GO" id="GO:0009015">
    <property type="term" value="F:N-succinylarginine dihydrolase activity"/>
    <property type="evidence" value="ECO:0007669"/>
    <property type="project" value="UniProtKB-UniRule"/>
</dbReference>
<dbReference type="InterPro" id="IPR007079">
    <property type="entry name" value="SuccinylArg_d-Hdrlase_AstB"/>
</dbReference>
<comment type="pathway">
    <text evidence="3">Amino-acid degradation; L-arginine degradation via AST pathway; L-glutamate and succinate from L-arginine: step 2/5.</text>
</comment>
<evidence type="ECO:0000313" key="4">
    <source>
        <dbReference type="EMBL" id="QNM82647.1"/>
    </source>
</evidence>
<dbReference type="PANTHER" id="PTHR30420:SF2">
    <property type="entry name" value="N-SUCCINYLARGININE DIHYDROLASE"/>
    <property type="match status" value="1"/>
</dbReference>
<feature type="active site" description="Nucleophile" evidence="3">
    <location>
        <position position="348"/>
    </location>
</feature>
<dbReference type="KEGG" id="ssau:H8M03_11715"/>
<gene>
    <name evidence="3" type="primary">astB</name>
    <name evidence="4" type="ORF">H8M03_11715</name>
</gene>
<feature type="active site" evidence="3">
    <location>
        <position position="163"/>
    </location>
</feature>
<dbReference type="AlphaFoldDB" id="A0A7G9L1Z8"/>
<dbReference type="InterPro" id="IPR037031">
    <property type="entry name" value="AstB_sf"/>
</dbReference>